<feature type="region of interest" description="Disordered" evidence="1">
    <location>
        <begin position="1"/>
        <end position="47"/>
    </location>
</feature>
<keyword evidence="2" id="KW-0407">Ion channel</keyword>
<gene>
    <name evidence="2" type="ORF">Bpfe_014692</name>
</gene>
<evidence type="ECO:0000313" key="3">
    <source>
        <dbReference type="Proteomes" id="UP001233172"/>
    </source>
</evidence>
<protein>
    <submittedName>
        <fullName evidence="2">Potassium channel subfamily T member 2</fullName>
    </submittedName>
</protein>
<accession>A0AAD8BKN4</accession>
<keyword evidence="2" id="KW-0406">Ion transport</keyword>
<dbReference type="GO" id="GO:0034220">
    <property type="term" value="P:monoatomic ion transmembrane transport"/>
    <property type="evidence" value="ECO:0007669"/>
    <property type="project" value="UniProtKB-KW"/>
</dbReference>
<dbReference type="AlphaFoldDB" id="A0AAD8BKN4"/>
<feature type="non-terminal residue" evidence="2">
    <location>
        <position position="64"/>
    </location>
</feature>
<keyword evidence="3" id="KW-1185">Reference proteome</keyword>
<sequence>MSFDDDTTGADCDGIDFKWMQEDSDSYAEEEENDHDGGALPKIHGKEKSWRAHLRRIILRNPTT</sequence>
<proteinExistence type="predicted"/>
<evidence type="ECO:0000313" key="2">
    <source>
        <dbReference type="EMBL" id="KAK0055823.1"/>
    </source>
</evidence>
<keyword evidence="2" id="KW-0813">Transport</keyword>
<organism evidence="2 3">
    <name type="scientific">Biomphalaria pfeifferi</name>
    <name type="common">Bloodfluke planorb</name>
    <name type="synonym">Freshwater snail</name>
    <dbReference type="NCBI Taxonomy" id="112525"/>
    <lineage>
        <taxon>Eukaryota</taxon>
        <taxon>Metazoa</taxon>
        <taxon>Spiralia</taxon>
        <taxon>Lophotrochozoa</taxon>
        <taxon>Mollusca</taxon>
        <taxon>Gastropoda</taxon>
        <taxon>Heterobranchia</taxon>
        <taxon>Euthyneura</taxon>
        <taxon>Panpulmonata</taxon>
        <taxon>Hygrophila</taxon>
        <taxon>Lymnaeoidea</taxon>
        <taxon>Planorbidae</taxon>
        <taxon>Biomphalaria</taxon>
    </lineage>
</organism>
<evidence type="ECO:0000256" key="1">
    <source>
        <dbReference type="SAM" id="MobiDB-lite"/>
    </source>
</evidence>
<name>A0AAD8BKN4_BIOPF</name>
<comment type="caution">
    <text evidence="2">The sequence shown here is derived from an EMBL/GenBank/DDBJ whole genome shotgun (WGS) entry which is preliminary data.</text>
</comment>
<dbReference type="Proteomes" id="UP001233172">
    <property type="component" value="Unassembled WGS sequence"/>
</dbReference>
<feature type="compositionally biased region" description="Acidic residues" evidence="1">
    <location>
        <begin position="22"/>
        <end position="34"/>
    </location>
</feature>
<reference evidence="2" key="1">
    <citation type="journal article" date="2023" name="PLoS Negl. Trop. Dis.">
        <title>A genome sequence for Biomphalaria pfeifferi, the major vector snail for the human-infecting parasite Schistosoma mansoni.</title>
        <authorList>
            <person name="Bu L."/>
            <person name="Lu L."/>
            <person name="Laidemitt M.R."/>
            <person name="Zhang S.M."/>
            <person name="Mutuku M."/>
            <person name="Mkoji G."/>
            <person name="Steinauer M."/>
            <person name="Loker E.S."/>
        </authorList>
    </citation>
    <scope>NUCLEOTIDE SEQUENCE</scope>
    <source>
        <strain evidence="2">KasaAsao</strain>
    </source>
</reference>
<reference evidence="2" key="2">
    <citation type="submission" date="2023-04" db="EMBL/GenBank/DDBJ databases">
        <authorList>
            <person name="Bu L."/>
            <person name="Lu L."/>
            <person name="Laidemitt M.R."/>
            <person name="Zhang S.M."/>
            <person name="Mutuku M."/>
            <person name="Mkoji G."/>
            <person name="Steinauer M."/>
            <person name="Loker E.S."/>
        </authorList>
    </citation>
    <scope>NUCLEOTIDE SEQUENCE</scope>
    <source>
        <strain evidence="2">KasaAsao</strain>
        <tissue evidence="2">Whole Snail</tissue>
    </source>
</reference>
<dbReference type="EMBL" id="JASAOG010000066">
    <property type="protein sequence ID" value="KAK0055823.1"/>
    <property type="molecule type" value="Genomic_DNA"/>
</dbReference>